<sequence>MPDSYETRLSTHDEESVTVRGKDLTTEIMGEMDFGSAFVHLLSGETPTVAERRLINAMLSSLMVHGTTPHAIATRLTLLSEPSSTQGAVASGLLGVGSRFAGAMEQCATDLQAVAAADDREAATAELVAAYRESEKRFSGIGHPEFDPVDPRAQRLFDLADDADVTGDHVAILRDLQGAFEDEAGRDLPINVTGAIGALASDLGLAPEAARGFAIVSRAAGLVAEVIEERESPVGMDVWQTVDERMTYVED</sequence>
<dbReference type="AlphaFoldDB" id="A0ABD5RT65"/>
<dbReference type="CDD" id="cd06100">
    <property type="entry name" value="CCL_ACL-C"/>
    <property type="match status" value="1"/>
</dbReference>
<dbReference type="GO" id="GO:0016740">
    <property type="term" value="F:transferase activity"/>
    <property type="evidence" value="ECO:0007669"/>
    <property type="project" value="UniProtKB-KW"/>
</dbReference>
<accession>A0ABD5RT65</accession>
<protein>
    <submittedName>
        <fullName evidence="3">Citryl-CoA lyase</fullName>
    </submittedName>
</protein>
<dbReference type="EMBL" id="JBHSQH010000002">
    <property type="protein sequence ID" value="MFC5973539.1"/>
    <property type="molecule type" value="Genomic_DNA"/>
</dbReference>
<keyword evidence="3" id="KW-0456">Lyase</keyword>
<dbReference type="Proteomes" id="UP001596099">
    <property type="component" value="Unassembled WGS sequence"/>
</dbReference>
<organism evidence="3 4">
    <name type="scientific">Halomarina salina</name>
    <dbReference type="NCBI Taxonomy" id="1872699"/>
    <lineage>
        <taxon>Archaea</taxon>
        <taxon>Methanobacteriati</taxon>
        <taxon>Methanobacteriota</taxon>
        <taxon>Stenosarchaea group</taxon>
        <taxon>Halobacteria</taxon>
        <taxon>Halobacteriales</taxon>
        <taxon>Natronomonadaceae</taxon>
        <taxon>Halomarina</taxon>
    </lineage>
</organism>
<dbReference type="NCBIfam" id="NF004868">
    <property type="entry name" value="PRK06224.1-5"/>
    <property type="match status" value="1"/>
</dbReference>
<dbReference type="Gene3D" id="1.10.230.10">
    <property type="entry name" value="Cytochrome P450-Terp, domain 2"/>
    <property type="match status" value="1"/>
</dbReference>
<keyword evidence="4" id="KW-1185">Reference proteome</keyword>
<comment type="caution">
    <text evidence="3">The sequence shown here is derived from an EMBL/GenBank/DDBJ whole genome shotgun (WGS) entry which is preliminary data.</text>
</comment>
<evidence type="ECO:0000313" key="3">
    <source>
        <dbReference type="EMBL" id="MFC5973539.1"/>
    </source>
</evidence>
<dbReference type="InterPro" id="IPR016142">
    <property type="entry name" value="Citrate_synth-like_lrg_a-sub"/>
</dbReference>
<keyword evidence="2" id="KW-0808">Transferase</keyword>
<comment type="similarity">
    <text evidence="1">Belongs to the citrate synthase family.</text>
</comment>
<dbReference type="SUPFAM" id="SSF48256">
    <property type="entry name" value="Citrate synthase"/>
    <property type="match status" value="1"/>
</dbReference>
<dbReference type="PANTHER" id="PTHR11739:SF4">
    <property type="entry name" value="CITRATE SYNTHASE, PEROXISOMAL"/>
    <property type="match status" value="1"/>
</dbReference>
<dbReference type="PANTHER" id="PTHR11739">
    <property type="entry name" value="CITRATE SYNTHASE"/>
    <property type="match status" value="1"/>
</dbReference>
<dbReference type="InterPro" id="IPR002020">
    <property type="entry name" value="Citrate_synthase"/>
</dbReference>
<evidence type="ECO:0000313" key="4">
    <source>
        <dbReference type="Proteomes" id="UP001596099"/>
    </source>
</evidence>
<dbReference type="InterPro" id="IPR016143">
    <property type="entry name" value="Citrate_synth-like_sm_a-sub"/>
</dbReference>
<dbReference type="Gene3D" id="1.10.580.10">
    <property type="entry name" value="Citrate Synthase, domain 1"/>
    <property type="match status" value="1"/>
</dbReference>
<dbReference type="RefSeq" id="WP_247420506.1">
    <property type="nucleotide sequence ID" value="NZ_JALLGW010000003.1"/>
</dbReference>
<proteinExistence type="inferred from homology"/>
<evidence type="ECO:0000256" key="1">
    <source>
        <dbReference type="ARBA" id="ARBA00010566"/>
    </source>
</evidence>
<evidence type="ECO:0000256" key="2">
    <source>
        <dbReference type="ARBA" id="ARBA00022679"/>
    </source>
</evidence>
<name>A0ABD5RT65_9EURY</name>
<gene>
    <name evidence="3" type="ORF">ACFPYI_19590</name>
</gene>
<reference evidence="3 4" key="1">
    <citation type="journal article" date="2019" name="Int. J. Syst. Evol. Microbiol.">
        <title>The Global Catalogue of Microorganisms (GCM) 10K type strain sequencing project: providing services to taxonomists for standard genome sequencing and annotation.</title>
        <authorList>
            <consortium name="The Broad Institute Genomics Platform"/>
            <consortium name="The Broad Institute Genome Sequencing Center for Infectious Disease"/>
            <person name="Wu L."/>
            <person name="Ma J."/>
        </authorList>
    </citation>
    <scope>NUCLEOTIDE SEQUENCE [LARGE SCALE GENOMIC DNA]</scope>
    <source>
        <strain evidence="3 4">CGMCC 1.12543</strain>
    </source>
</reference>
<dbReference type="InterPro" id="IPR036969">
    <property type="entry name" value="Citrate_synthase_sf"/>
</dbReference>
<dbReference type="Pfam" id="PF00285">
    <property type="entry name" value="Citrate_synt"/>
    <property type="match status" value="1"/>
</dbReference>
<dbReference type="GO" id="GO:0016829">
    <property type="term" value="F:lyase activity"/>
    <property type="evidence" value="ECO:0007669"/>
    <property type="project" value="UniProtKB-KW"/>
</dbReference>